<organism evidence="2 3">
    <name type="scientific">Fusarium sarcochroum</name>
    <dbReference type="NCBI Taxonomy" id="1208366"/>
    <lineage>
        <taxon>Eukaryota</taxon>
        <taxon>Fungi</taxon>
        <taxon>Dikarya</taxon>
        <taxon>Ascomycota</taxon>
        <taxon>Pezizomycotina</taxon>
        <taxon>Sordariomycetes</taxon>
        <taxon>Hypocreomycetidae</taxon>
        <taxon>Hypocreales</taxon>
        <taxon>Nectriaceae</taxon>
        <taxon>Fusarium</taxon>
        <taxon>Fusarium lateritium species complex</taxon>
    </lineage>
</organism>
<evidence type="ECO:0000313" key="3">
    <source>
        <dbReference type="Proteomes" id="UP000622797"/>
    </source>
</evidence>
<reference evidence="2" key="1">
    <citation type="journal article" date="2020" name="BMC Genomics">
        <title>Correction to: Identification and distribution of gene clusters required for synthesis of sphingolipid metabolism inhibitors in diverse species of the filamentous fungus Fusarium.</title>
        <authorList>
            <person name="Kim H.S."/>
            <person name="Lohmar J.M."/>
            <person name="Busman M."/>
            <person name="Brown D.W."/>
            <person name="Naumann T.A."/>
            <person name="Divon H.H."/>
            <person name="Lysoe E."/>
            <person name="Uhlig S."/>
            <person name="Proctor R.H."/>
        </authorList>
    </citation>
    <scope>NUCLEOTIDE SEQUENCE</scope>
    <source>
        <strain evidence="2">NRRL 20472</strain>
    </source>
</reference>
<dbReference type="InterPro" id="IPR036770">
    <property type="entry name" value="Ankyrin_rpt-contain_sf"/>
</dbReference>
<feature type="coiled-coil region" evidence="1">
    <location>
        <begin position="26"/>
        <end position="53"/>
    </location>
</feature>
<keyword evidence="1" id="KW-0175">Coiled coil</keyword>
<name>A0A8H4TIZ5_9HYPO</name>
<dbReference type="Gene3D" id="1.25.40.20">
    <property type="entry name" value="Ankyrin repeat-containing domain"/>
    <property type="match status" value="1"/>
</dbReference>
<comment type="caution">
    <text evidence="2">The sequence shown here is derived from an EMBL/GenBank/DDBJ whole genome shotgun (WGS) entry which is preliminary data.</text>
</comment>
<evidence type="ECO:0000313" key="2">
    <source>
        <dbReference type="EMBL" id="KAF4958746.1"/>
    </source>
</evidence>
<accession>A0A8H4TIZ5</accession>
<dbReference type="AlphaFoldDB" id="A0A8H4TIZ5"/>
<dbReference type="Proteomes" id="UP000622797">
    <property type="component" value="Unassembled WGS sequence"/>
</dbReference>
<evidence type="ECO:0008006" key="4">
    <source>
        <dbReference type="Google" id="ProtNLM"/>
    </source>
</evidence>
<dbReference type="OrthoDB" id="1577640at2759"/>
<proteinExistence type="predicted"/>
<dbReference type="EMBL" id="JABEXW010000679">
    <property type="protein sequence ID" value="KAF4958746.1"/>
    <property type="molecule type" value="Genomic_DNA"/>
</dbReference>
<protein>
    <recommendedName>
        <fullName evidence="4">Fungal N-terminal domain-containing protein</fullName>
    </recommendedName>
</protein>
<sequence>MAELAIGIIPLGIKACSGLWSYLSSLHDYDEDVARLSRQARAMEEVFRQLKTSVEQGRLDLKTLPSSQNALDALEICTAGLHELQELVQKLSYPLAPGAGTQVKVKAKLRKMYYPLRQSQIVKLQNAMNAVCTSLQLAVQSLQIDIGLSNKDTSSEVLSELRQTTNAVLSLTATMTNLSAPVAETTSVVEHEEGCGHYLPSSQIERSRGVRFAFSTTFIKKALELSFYTKKGAGGFNISPGLTCFHITNEGDSPAFLLISYATMETMLKVILHKLRLILLSRKSNPMDVDSENNTLLHHLALLPSVTLSLIWRNAPERPPCGIVYRRSGPDVKHESPPWIGALQQGNTEAFHGPLITAILQNDFQEVKQLVNRCPVVLQETNTYGQTPFHVACNKSKIFDYLLKRSSPLMWVQKDDHGHTALGFAMMLSGDLCNRRDVNASECPCTSSVRALLAAGCPIMPHHDFWTKEGNVLRSASRHCRKLVPEQLRLRRRELKQLARNTLEVSNFSHFLSKNSTELDVHAIQMDRALRAREMIRFGHLSTFLPGDIDDLQGHCHFFRTVYYDLPSVFDAEIYFDLGFQEFDIDTSRVHTSRPLPMSMPQSMAKDVLITPSYALWLRDHHVPIAKMEHRIQQSNNSAFIVADNLGYWSRYDDRGCYDASKIELENWLSRTDKVRQCCCLCSQTGCTPLDLRIKWLAFEYERRTMRENRTLLGYADFFLSYVTKYGMLMTPHQHVSAVRQITFSVMDLKHICPDRPDVGFVAELSPDEIQFELESQETELLERLEYITAGALAFFFGKPEQEMPKREADSKDESCIAPKGNDCHYDATEQQIGTEHRLVVEYWYNIWVPKMQELVDNYRSRMEHVGHDEEALAELGVVLTTVESSAVESDDDDDVGEFELKWEGPGIEDGKERESRMVTNFLIRAINTWKY</sequence>
<gene>
    <name evidence="2" type="ORF">FSARC_10937</name>
</gene>
<keyword evidence="3" id="KW-1185">Reference proteome</keyword>
<reference evidence="2" key="2">
    <citation type="submission" date="2020-05" db="EMBL/GenBank/DDBJ databases">
        <authorList>
            <person name="Kim H.-S."/>
            <person name="Proctor R.H."/>
            <person name="Brown D.W."/>
        </authorList>
    </citation>
    <scope>NUCLEOTIDE SEQUENCE</scope>
    <source>
        <strain evidence="2">NRRL 20472</strain>
    </source>
</reference>
<evidence type="ECO:0000256" key="1">
    <source>
        <dbReference type="SAM" id="Coils"/>
    </source>
</evidence>
<dbReference type="SUPFAM" id="SSF48403">
    <property type="entry name" value="Ankyrin repeat"/>
    <property type="match status" value="1"/>
</dbReference>